<feature type="compositionally biased region" description="Low complexity" evidence="2">
    <location>
        <begin position="397"/>
        <end position="425"/>
    </location>
</feature>
<feature type="compositionally biased region" description="Polar residues" evidence="2">
    <location>
        <begin position="387"/>
        <end position="396"/>
    </location>
</feature>
<keyword evidence="1" id="KW-0464">Manganese</keyword>
<dbReference type="OrthoDB" id="47818at2759"/>
<dbReference type="EMBL" id="CAICTM010001516">
    <property type="protein sequence ID" value="CAB9524289.1"/>
    <property type="molecule type" value="Genomic_DNA"/>
</dbReference>
<feature type="region of interest" description="Disordered" evidence="2">
    <location>
        <begin position="856"/>
        <end position="875"/>
    </location>
</feature>
<feature type="compositionally biased region" description="Polar residues" evidence="2">
    <location>
        <begin position="167"/>
        <end position="181"/>
    </location>
</feature>
<keyword evidence="1" id="KW-0539">Nucleus</keyword>
<dbReference type="GO" id="GO:0036297">
    <property type="term" value="P:interstrand cross-link repair"/>
    <property type="evidence" value="ECO:0007669"/>
    <property type="project" value="InterPro"/>
</dbReference>
<evidence type="ECO:0000313" key="4">
    <source>
        <dbReference type="Proteomes" id="UP001153069"/>
    </source>
</evidence>
<sequence length="1411" mass="156129">MASKPTGLQPSSCPPSVSPQSKSRHDGHLVGASPRKRPGDQLLRDGDTSKALDGVDTKELTPTRSVLDIHCNSILPSSSSNEFKRQRLESPEEQGSWSKSDPRRISLEPDDIQDNPPKLAANGSLPPDSGENAGDYDDDSSVEILLTIQPPTPKKMLPKKMPEIATDNGTNAENKTIQFNTADEVVVSNEGPPMSLSDAAMKRQSPDITTQGNEDKRDDQLHNPHSTVPMNANNDTPMLQSPKSASKSPFEEEDRLSESEETPVQLCATDEDRKMPARPTPGPDGLDIGSMQSTSTANREQNQQYSFLTSAYVQNLAEICHTILEDRRWRVGMSSKPLFAWEYGDDLSAVIPLARRFRPVYSRETQKPVCQGLPWCPNNEQVNSAASLFNSSTPSDSPDAQKPAATAASPAPLPSHPENSDSSSSEGATDPPEDGEMKESEMDTTTIEKSSNNARDDDIDEAEHRCIHLYCRLYYRKGPWYRVDDLYSRYYAPKQPGGDQGVAGQRRSTVFDEGLFQKHCEALNVCLGDVTRLKEMGLIRQFLSEKECGQTVGTSCGPLTTEERSALLGKLGGGKKKATKKGLPNATTDRGGKTSSSASRENEIWRQMRLQKSLSAHFRPSNSAEKGSLLPVLRHVNHLLVEKLAARVAQACGSSRKDHRTRVKKTIAGFLADCPTNPFLNEPQMNALFGKFGMCVRLREAPLRSLQRCSRLYMCAGGGPGQMRSDGGTNGWKSILEVDLTRVKANTKLKDAKYAMNVEPPGSHSWHNVRYPGLQHRFGLTSCSFVEAYRPLPQGEVQLGKNDQSELAPEQVFVSRQAFASWEVCVELRAHADYLIEVNELLLYNERKRAREEVANGIMDQDKSSDEDQDRDGKIPATGSTLDFLNLLSVDGRKALVTAFMDSDSRQLMQSTSYPEIAKVEQELEGDVQNLFEVAPGATSHPMKTECEEVLCIMAALIKHILKWRIGSIPLSHLRATVSRPWLRHMSYEACLSYVLWDCIPILERRGFYAFAFQSLELLRSGRCVPECPALAQGGVLGQLKVMASTKGERLKEAFARFLLSRRARGKAMDRLVVDGSHILRRELKAIDAAEAGKKKGKKKKGSSGNPVADTVASFSREALLGVLATASISFASVRTLARRIRQPLLKTIESLEPSQEAQELGLRLGCPKLGRFVENAKKYSDWVPQTDHAVANSVAIEESMVGRRCSFVGHEDDEKRSTPSSLNVEQLAMEFYASGRLPKAQSDGEVKGGWKGWHDEGGMVRALFRVLSHHVLEMDWACRHAIEGDSSASELSTIHLSPYQGAPFDLHVGYELSDDPFHGVESAFSVNRGFYLRRREKIDGFLKALEAMSRQEVSDLVWHSISARHRYMSARFQKDPSIEKDVLQCRTLSMVAAALAGKMHIPNVLRVLNL</sequence>
<evidence type="ECO:0000256" key="1">
    <source>
        <dbReference type="RuleBase" id="RU365033"/>
    </source>
</evidence>
<dbReference type="PANTHER" id="PTHR15749:SF4">
    <property type="entry name" value="FANCONI-ASSOCIATED NUCLEASE 1"/>
    <property type="match status" value="1"/>
</dbReference>
<keyword evidence="1" id="KW-0234">DNA repair</keyword>
<comment type="catalytic activity">
    <reaction evidence="1">
        <text>Hydrolytically removes 5'-nucleotides successively from the 3'-hydroxy termini of 3'-hydroxy-terminated oligonucleotides.</text>
        <dbReference type="EC" id="3.1.4.1"/>
    </reaction>
</comment>
<dbReference type="GO" id="GO:0070336">
    <property type="term" value="F:flap-structured DNA binding"/>
    <property type="evidence" value="ECO:0007669"/>
    <property type="project" value="TreeGrafter"/>
</dbReference>
<dbReference type="EC" id="3.1.4.1" evidence="1"/>
<keyword evidence="1" id="KW-0378">Hydrolase</keyword>
<dbReference type="GO" id="GO:0017108">
    <property type="term" value="F:5'-flap endonuclease activity"/>
    <property type="evidence" value="ECO:0007669"/>
    <property type="project" value="TreeGrafter"/>
</dbReference>
<organism evidence="3 4">
    <name type="scientific">Seminavis robusta</name>
    <dbReference type="NCBI Taxonomy" id="568900"/>
    <lineage>
        <taxon>Eukaryota</taxon>
        <taxon>Sar</taxon>
        <taxon>Stramenopiles</taxon>
        <taxon>Ochrophyta</taxon>
        <taxon>Bacillariophyta</taxon>
        <taxon>Bacillariophyceae</taxon>
        <taxon>Bacillariophycidae</taxon>
        <taxon>Naviculales</taxon>
        <taxon>Naviculaceae</taxon>
        <taxon>Seminavis</taxon>
    </lineage>
</organism>
<evidence type="ECO:0000256" key="2">
    <source>
        <dbReference type="SAM" id="MobiDB-lite"/>
    </source>
</evidence>
<comment type="subcellular location">
    <subcellularLocation>
        <location evidence="1">Nucleus</location>
    </subcellularLocation>
</comment>
<comment type="similarity">
    <text evidence="1">Belongs to the FAN1 family.</text>
</comment>
<keyword evidence="1" id="KW-0479">Metal-binding</keyword>
<feature type="compositionally biased region" description="Polar residues" evidence="2">
    <location>
        <begin position="290"/>
        <end position="299"/>
    </location>
</feature>
<comment type="cofactor">
    <cofactor evidence="1">
        <name>Mg(2+)</name>
        <dbReference type="ChEBI" id="CHEBI:18420"/>
    </cofactor>
    <cofactor evidence="1">
        <name>Mn(2+)</name>
        <dbReference type="ChEBI" id="CHEBI:29035"/>
    </cofactor>
</comment>
<protein>
    <recommendedName>
        <fullName evidence="1">Fanconi-associated nuclease</fullName>
        <ecNumber evidence="1">3.1.4.1</ecNumber>
    </recommendedName>
</protein>
<keyword evidence="4" id="KW-1185">Reference proteome</keyword>
<proteinExistence type="inferred from homology"/>
<gene>
    <name evidence="3" type="ORF">SEMRO_1518_G279200.1</name>
</gene>
<feature type="compositionally biased region" description="Polar residues" evidence="2">
    <location>
        <begin position="443"/>
        <end position="453"/>
    </location>
</feature>
<comment type="caution">
    <text evidence="3">The sequence shown here is derived from an EMBL/GenBank/DDBJ whole genome shotgun (WGS) entry which is preliminary data.</text>
</comment>
<dbReference type="GO" id="GO:0005634">
    <property type="term" value="C:nucleus"/>
    <property type="evidence" value="ECO:0007669"/>
    <property type="project" value="UniProtKB-SubCell"/>
</dbReference>
<feature type="region of interest" description="Disordered" evidence="2">
    <location>
        <begin position="387"/>
        <end position="456"/>
    </location>
</feature>
<reference evidence="3" key="1">
    <citation type="submission" date="2020-06" db="EMBL/GenBank/DDBJ databases">
        <authorList>
            <consortium name="Plant Systems Biology data submission"/>
        </authorList>
    </citation>
    <scope>NUCLEOTIDE SEQUENCE</scope>
    <source>
        <strain evidence="3">D6</strain>
    </source>
</reference>
<feature type="compositionally biased region" description="Polar residues" evidence="2">
    <location>
        <begin position="223"/>
        <end position="247"/>
    </location>
</feature>
<accession>A0A9N8EQK8</accession>
<dbReference type="GO" id="GO:0046872">
    <property type="term" value="F:metal ion binding"/>
    <property type="evidence" value="ECO:0007669"/>
    <property type="project" value="UniProtKB-KW"/>
</dbReference>
<keyword evidence="1" id="KW-0227">DNA damage</keyword>
<feature type="compositionally biased region" description="Basic and acidic residues" evidence="2">
    <location>
        <begin position="856"/>
        <end position="874"/>
    </location>
</feature>
<dbReference type="PANTHER" id="PTHR15749">
    <property type="entry name" value="FANCONI-ASSOCIATED NUCLEASE 1"/>
    <property type="match status" value="1"/>
</dbReference>
<feature type="compositionally biased region" description="Basic and acidic residues" evidence="2">
    <location>
        <begin position="37"/>
        <end position="61"/>
    </location>
</feature>
<dbReference type="InterPro" id="IPR033315">
    <property type="entry name" value="Fan1-like"/>
</dbReference>
<evidence type="ECO:0000313" key="3">
    <source>
        <dbReference type="EMBL" id="CAB9524289.1"/>
    </source>
</evidence>
<dbReference type="GO" id="GO:0004528">
    <property type="term" value="F:phosphodiesterase I activity"/>
    <property type="evidence" value="ECO:0007669"/>
    <property type="project" value="UniProtKB-EC"/>
</dbReference>
<keyword evidence="1" id="KW-0460">Magnesium</keyword>
<name>A0A9N8EQK8_9STRA</name>
<feature type="compositionally biased region" description="Basic and acidic residues" evidence="2">
    <location>
        <begin position="213"/>
        <end position="222"/>
    </location>
</feature>
<comment type="function">
    <text evidence="1">Nuclease required for the repair of DNA interstrand cross-links (ICL). Acts as a 5'-3' exonuclease that anchors at a cut end of DNA and cleaves DNA successively at every third nucleotide, allowing to excise an ICL from one strand through flanking incisions.</text>
</comment>
<feature type="region of interest" description="Disordered" evidence="2">
    <location>
        <begin position="571"/>
        <end position="602"/>
    </location>
</feature>
<feature type="region of interest" description="Disordered" evidence="2">
    <location>
        <begin position="1"/>
        <end position="299"/>
    </location>
</feature>
<dbReference type="Proteomes" id="UP001153069">
    <property type="component" value="Unassembled WGS sequence"/>
</dbReference>
<dbReference type="GO" id="GO:0008409">
    <property type="term" value="F:5'-3' exonuclease activity"/>
    <property type="evidence" value="ECO:0007669"/>
    <property type="project" value="TreeGrafter"/>
</dbReference>
<feature type="compositionally biased region" description="Acidic residues" evidence="2">
    <location>
        <begin position="251"/>
        <end position="261"/>
    </location>
</feature>
<feature type="compositionally biased region" description="Polar residues" evidence="2">
    <location>
        <begin position="585"/>
        <end position="599"/>
    </location>
</feature>
<keyword evidence="1" id="KW-0540">Nuclease</keyword>